<evidence type="ECO:0000259" key="2">
    <source>
        <dbReference type="Pfam" id="PF12172"/>
    </source>
</evidence>
<evidence type="ECO:0000313" key="3">
    <source>
        <dbReference type="EMBL" id="HGC42469.1"/>
    </source>
</evidence>
<feature type="domain" description="ChsH2 rubredoxin-like zinc ribbon" evidence="2">
    <location>
        <begin position="20"/>
        <end position="51"/>
    </location>
</feature>
<gene>
    <name evidence="3" type="ORF">ENY07_04485</name>
</gene>
<dbReference type="EMBL" id="DTQM01000088">
    <property type="protein sequence ID" value="HGC42469.1"/>
    <property type="molecule type" value="Genomic_DNA"/>
</dbReference>
<name>A0A8J4H9T8_9PROT</name>
<comment type="caution">
    <text evidence="3">The sequence shown here is derived from an EMBL/GenBank/DDBJ whole genome shotgun (WGS) entry which is preliminary data.</text>
</comment>
<dbReference type="PANTHER" id="PTHR34075:SF5">
    <property type="entry name" value="BLR3430 PROTEIN"/>
    <property type="match status" value="1"/>
</dbReference>
<dbReference type="Pfam" id="PF01796">
    <property type="entry name" value="OB_ChsH2_C"/>
    <property type="match status" value="1"/>
</dbReference>
<dbReference type="InterPro" id="IPR002878">
    <property type="entry name" value="ChsH2_C"/>
</dbReference>
<dbReference type="Gene3D" id="6.10.30.10">
    <property type="match status" value="1"/>
</dbReference>
<evidence type="ECO:0000259" key="1">
    <source>
        <dbReference type="Pfam" id="PF01796"/>
    </source>
</evidence>
<proteinExistence type="predicted"/>
<dbReference type="InterPro" id="IPR012340">
    <property type="entry name" value="NA-bd_OB-fold"/>
</dbReference>
<dbReference type="InterPro" id="IPR022002">
    <property type="entry name" value="ChsH2_Znr"/>
</dbReference>
<dbReference type="AlphaFoldDB" id="A0A8J4H9T8"/>
<organism evidence="3">
    <name type="scientific">Acidicaldus sp</name>
    <dbReference type="NCBI Taxonomy" id="1872105"/>
    <lineage>
        <taxon>Bacteria</taxon>
        <taxon>Pseudomonadati</taxon>
        <taxon>Pseudomonadota</taxon>
        <taxon>Alphaproteobacteria</taxon>
        <taxon>Acetobacterales</taxon>
        <taxon>Acetobacteraceae</taxon>
        <taxon>Acidicaldus</taxon>
    </lineage>
</organism>
<dbReference type="Pfam" id="PF12172">
    <property type="entry name" value="zf-ChsH2"/>
    <property type="match status" value="1"/>
</dbReference>
<protein>
    <submittedName>
        <fullName evidence="3">Zn-ribbon domain-containing OB-fold protein</fullName>
    </submittedName>
</protein>
<dbReference type="SUPFAM" id="SSF50249">
    <property type="entry name" value="Nucleic acid-binding proteins"/>
    <property type="match status" value="1"/>
</dbReference>
<sequence>MSERRKIPAPEANPETATYWDGARAGKLLIRSCGACGKPHHYPRALCPFCFQPAARWIEAAGTGEIYSFSVMRRAETPYAIAYVRLPEGVTMLTNLIDCDFDRLRIGMKVKLVFQESSGGPPVAMFTPV</sequence>
<reference evidence="3" key="1">
    <citation type="journal article" date="2020" name="mSystems">
        <title>Genome- and Community-Level Interaction Insights into Carbon Utilization and Element Cycling Functions of Hydrothermarchaeota in Hydrothermal Sediment.</title>
        <authorList>
            <person name="Zhou Z."/>
            <person name="Liu Y."/>
            <person name="Xu W."/>
            <person name="Pan J."/>
            <person name="Luo Z.H."/>
            <person name="Li M."/>
        </authorList>
    </citation>
    <scope>NUCLEOTIDE SEQUENCE</scope>
    <source>
        <strain evidence="3">SpSt-997</strain>
    </source>
</reference>
<accession>A0A8J4H9T8</accession>
<feature type="domain" description="ChsH2 C-terminal OB-fold" evidence="1">
    <location>
        <begin position="57"/>
        <end position="115"/>
    </location>
</feature>
<dbReference type="PANTHER" id="PTHR34075">
    <property type="entry name" value="BLR3430 PROTEIN"/>
    <property type="match status" value="1"/>
</dbReference>
<dbReference type="InterPro" id="IPR052513">
    <property type="entry name" value="Thioester_dehydratase-like"/>
</dbReference>